<feature type="transmembrane region" description="Helical" evidence="1">
    <location>
        <begin position="39"/>
        <end position="57"/>
    </location>
</feature>
<evidence type="ECO:0000313" key="4">
    <source>
        <dbReference type="Proteomes" id="UP000502136"/>
    </source>
</evidence>
<sequence length="145" mass="16047">MKFVPKRELAPACLSWLAIGLLLLGGGVGWTEGEGVASKAASSVVLLTGGLLAWIWLGTSYRLDEDELVLQAGPIVKRLPYRRLVHLRPAAAWPIGLFSLRGHELAAGPYDRYSIAPRDMERFVRELRQRCPQLVVDLERDGRAS</sequence>
<keyword evidence="1" id="KW-0812">Transmembrane</keyword>
<organism evidence="3 4">
    <name type="scientific">Paenibacillus albicereus</name>
    <dbReference type="NCBI Taxonomy" id="2726185"/>
    <lineage>
        <taxon>Bacteria</taxon>
        <taxon>Bacillati</taxon>
        <taxon>Bacillota</taxon>
        <taxon>Bacilli</taxon>
        <taxon>Bacillales</taxon>
        <taxon>Paenibacillaceae</taxon>
        <taxon>Paenibacillus</taxon>
    </lineage>
</organism>
<protein>
    <submittedName>
        <fullName evidence="3">PH domain-containing protein</fullName>
    </submittedName>
</protein>
<gene>
    <name evidence="3" type="ORF">HGI30_01020</name>
</gene>
<feature type="domain" description="Uncharacterized protein YyaB-like PH" evidence="2">
    <location>
        <begin position="59"/>
        <end position="131"/>
    </location>
</feature>
<dbReference type="InterPro" id="IPR009589">
    <property type="entry name" value="PH_YyaB-like"/>
</dbReference>
<dbReference type="KEGG" id="palr:HGI30_01020"/>
<dbReference type="AlphaFoldDB" id="A0A6H2GSC0"/>
<dbReference type="EMBL" id="CP051428">
    <property type="protein sequence ID" value="QJC50323.1"/>
    <property type="molecule type" value="Genomic_DNA"/>
</dbReference>
<evidence type="ECO:0000259" key="2">
    <source>
        <dbReference type="Pfam" id="PF06713"/>
    </source>
</evidence>
<evidence type="ECO:0000256" key="1">
    <source>
        <dbReference type="SAM" id="Phobius"/>
    </source>
</evidence>
<accession>A0A6H2GSC0</accession>
<dbReference type="Pfam" id="PF06713">
    <property type="entry name" value="bPH_4"/>
    <property type="match status" value="1"/>
</dbReference>
<dbReference type="GO" id="GO:0030153">
    <property type="term" value="P:bacteriocin immunity"/>
    <property type="evidence" value="ECO:0007669"/>
    <property type="project" value="InterPro"/>
</dbReference>
<dbReference type="Proteomes" id="UP000502136">
    <property type="component" value="Chromosome"/>
</dbReference>
<keyword evidence="1" id="KW-0472">Membrane</keyword>
<reference evidence="3 4" key="1">
    <citation type="submission" date="2020-04" db="EMBL/GenBank/DDBJ databases">
        <title>Novel Paenibacillus strain UniB2 isolated from commercial digestive syrup.</title>
        <authorList>
            <person name="Thorat V."/>
            <person name="Kirdat K."/>
            <person name="Tiwarekar B."/>
            <person name="Yadav A."/>
        </authorList>
    </citation>
    <scope>NUCLEOTIDE SEQUENCE [LARGE SCALE GENOMIC DNA]</scope>
    <source>
        <strain evidence="3 4">UniB2</strain>
    </source>
</reference>
<dbReference type="RefSeq" id="WP_168906005.1">
    <property type="nucleotide sequence ID" value="NZ_CP051428.1"/>
</dbReference>
<name>A0A6H2GSC0_9BACL</name>
<keyword evidence="1" id="KW-1133">Transmembrane helix</keyword>
<evidence type="ECO:0000313" key="3">
    <source>
        <dbReference type="EMBL" id="QJC50323.1"/>
    </source>
</evidence>
<proteinExistence type="predicted"/>
<keyword evidence="4" id="KW-1185">Reference proteome</keyword>